<comment type="cofactor">
    <cofactor evidence="2">
        <name>Ca(2+)</name>
        <dbReference type="ChEBI" id="CHEBI:29108"/>
    </cofactor>
</comment>
<evidence type="ECO:0000256" key="3">
    <source>
        <dbReference type="ARBA" id="ARBA00008061"/>
    </source>
</evidence>
<reference evidence="14" key="1">
    <citation type="submission" date="2019-02" db="EMBL/GenBank/DDBJ databases">
        <title>Genome sequencing of the rare red list fungi Bondarzewia mesenterica.</title>
        <authorList>
            <person name="Buettner E."/>
            <person name="Kellner H."/>
        </authorList>
    </citation>
    <scope>NUCLEOTIDE SEQUENCE [LARGE SCALE GENOMIC DNA]</scope>
    <source>
        <strain evidence="14">DSM 108281</strain>
    </source>
</reference>
<keyword evidence="15" id="KW-1185">Reference proteome</keyword>
<dbReference type="SUPFAM" id="SSF51011">
    <property type="entry name" value="Glycosyl hydrolase domain"/>
    <property type="match status" value="1"/>
</dbReference>
<dbReference type="EC" id="3.2.1.1" evidence="4 11"/>
<organism evidence="14 15">
    <name type="scientific">Bondarzewia mesenterica</name>
    <dbReference type="NCBI Taxonomy" id="1095465"/>
    <lineage>
        <taxon>Eukaryota</taxon>
        <taxon>Fungi</taxon>
        <taxon>Dikarya</taxon>
        <taxon>Basidiomycota</taxon>
        <taxon>Agaricomycotina</taxon>
        <taxon>Agaricomycetes</taxon>
        <taxon>Russulales</taxon>
        <taxon>Bondarzewiaceae</taxon>
        <taxon>Bondarzewia</taxon>
    </lineage>
</organism>
<dbReference type="PANTHER" id="PTHR43447">
    <property type="entry name" value="ALPHA-AMYLASE"/>
    <property type="match status" value="1"/>
</dbReference>
<evidence type="ECO:0000256" key="5">
    <source>
        <dbReference type="ARBA" id="ARBA00022723"/>
    </source>
</evidence>
<dbReference type="Proteomes" id="UP000310158">
    <property type="component" value="Unassembled WGS sequence"/>
</dbReference>
<keyword evidence="5" id="KW-0479">Metal-binding</keyword>
<keyword evidence="9 11" id="KW-0326">Glycosidase</keyword>
<dbReference type="InterPro" id="IPR017853">
    <property type="entry name" value="GH"/>
</dbReference>
<dbReference type="GO" id="GO:0004556">
    <property type="term" value="F:alpha-amylase activity"/>
    <property type="evidence" value="ECO:0007669"/>
    <property type="project" value="UniProtKB-UniRule"/>
</dbReference>
<evidence type="ECO:0000256" key="8">
    <source>
        <dbReference type="ARBA" id="ARBA00023277"/>
    </source>
</evidence>
<feature type="domain" description="Glycosyl hydrolase family 13 catalytic" evidence="13">
    <location>
        <begin position="1"/>
        <end position="371"/>
    </location>
</feature>
<evidence type="ECO:0000256" key="11">
    <source>
        <dbReference type="RuleBase" id="RU361134"/>
    </source>
</evidence>
<evidence type="ECO:0000259" key="12">
    <source>
        <dbReference type="SMART" id="SM00632"/>
    </source>
</evidence>
<gene>
    <name evidence="14" type="ORF">EW146_g5900</name>
</gene>
<dbReference type="SUPFAM" id="SSF51445">
    <property type="entry name" value="(Trans)glycosidases"/>
    <property type="match status" value="1"/>
</dbReference>
<keyword evidence="7" id="KW-0106">Calcium</keyword>
<dbReference type="GO" id="GO:0005975">
    <property type="term" value="P:carbohydrate metabolic process"/>
    <property type="evidence" value="ECO:0007669"/>
    <property type="project" value="InterPro"/>
</dbReference>
<dbReference type="AlphaFoldDB" id="A0A4S4LVU0"/>
<protein>
    <recommendedName>
        <fullName evidence="4 11">Alpha-amylase</fullName>
        <ecNumber evidence="4 11">3.2.1.1</ecNumber>
    </recommendedName>
</protein>
<dbReference type="InterPro" id="IPR006046">
    <property type="entry name" value="Alpha_amylase"/>
</dbReference>
<dbReference type="Gene3D" id="2.60.40.1180">
    <property type="entry name" value="Golgi alpha-mannosidase II"/>
    <property type="match status" value="1"/>
</dbReference>
<feature type="domain" description="Alpha-amylase C-terminal" evidence="12">
    <location>
        <begin position="381"/>
        <end position="465"/>
    </location>
</feature>
<evidence type="ECO:0000256" key="2">
    <source>
        <dbReference type="ARBA" id="ARBA00001913"/>
    </source>
</evidence>
<evidence type="ECO:0000256" key="4">
    <source>
        <dbReference type="ARBA" id="ARBA00012595"/>
    </source>
</evidence>
<evidence type="ECO:0000313" key="14">
    <source>
        <dbReference type="EMBL" id="THH14430.1"/>
    </source>
</evidence>
<comment type="catalytic activity">
    <reaction evidence="1 11">
        <text>Endohydrolysis of (1-&gt;4)-alpha-D-glucosidic linkages in polysaccharides containing three or more (1-&gt;4)-alpha-linked D-glucose units.</text>
        <dbReference type="EC" id="3.2.1.1"/>
    </reaction>
</comment>
<dbReference type="PRINTS" id="PR00110">
    <property type="entry name" value="ALPHAAMYLASE"/>
</dbReference>
<dbReference type="OrthoDB" id="550577at2759"/>
<dbReference type="SMART" id="SM00632">
    <property type="entry name" value="Aamy_C"/>
    <property type="match status" value="1"/>
</dbReference>
<evidence type="ECO:0000256" key="1">
    <source>
        <dbReference type="ARBA" id="ARBA00000548"/>
    </source>
</evidence>
<accession>A0A4S4LVU0</accession>
<dbReference type="Pfam" id="PF00128">
    <property type="entry name" value="Alpha-amylase"/>
    <property type="match status" value="1"/>
</dbReference>
<evidence type="ECO:0000259" key="13">
    <source>
        <dbReference type="SMART" id="SM00642"/>
    </source>
</evidence>
<dbReference type="InterPro" id="IPR031319">
    <property type="entry name" value="A-amylase_C"/>
</dbReference>
<evidence type="ECO:0000256" key="10">
    <source>
        <dbReference type="RuleBase" id="RU003615"/>
    </source>
</evidence>
<dbReference type="GO" id="GO:0046872">
    <property type="term" value="F:metal ion binding"/>
    <property type="evidence" value="ECO:0007669"/>
    <property type="project" value="UniProtKB-KW"/>
</dbReference>
<dbReference type="InterPro" id="IPR013780">
    <property type="entry name" value="Glyco_hydro_b"/>
</dbReference>
<name>A0A4S4LVU0_9AGAM</name>
<comment type="caution">
    <text evidence="14">The sequence shown here is derived from an EMBL/GenBank/DDBJ whole genome shotgun (WGS) entry which is preliminary data.</text>
</comment>
<keyword evidence="8 11" id="KW-0119">Carbohydrate metabolism</keyword>
<proteinExistence type="inferred from homology"/>
<dbReference type="CDD" id="cd11317">
    <property type="entry name" value="AmyAc_bac_euk_AmyA"/>
    <property type="match status" value="1"/>
</dbReference>
<dbReference type="Pfam" id="PF02806">
    <property type="entry name" value="Alpha-amylase_C"/>
    <property type="match status" value="1"/>
</dbReference>
<comment type="similarity">
    <text evidence="3 10">Belongs to the glycosyl hydrolase 13 family.</text>
</comment>
<dbReference type="InterPro" id="IPR006047">
    <property type="entry name" value="GH13_cat_dom"/>
</dbReference>
<evidence type="ECO:0000256" key="7">
    <source>
        <dbReference type="ARBA" id="ARBA00022837"/>
    </source>
</evidence>
<sequence>MFEWDWDSVATECSQALEPAGFAYVQVSPPQEHITGPEWFTDYQPVSYDIISKRGNREEFAKMITTCHTAGLKVIADAVFNHMAGIDSGNGTGGSSFTHFQYGNLYQDENFHHCTLEPDGQIHSFTNREEVQTCMLTNLAEPIVFGSLATDTEYVQSRLAAYANDLFSLGVDGLRLDAAKNIAATDIANITTQFTKQPYITQEVIWGPGEPIQPSEYVNIGDVQEFRYTTALREAFLGQSSSLSNLQDLDSLGWVPGNQANVFVTNHDTERSGDSLNYSSPSNTYANSMIFSLAHPYGHPTILSSFKYDNASDGSPNNGELRLPHMFMHESLTLWLWIERCARSGSGFCNDQSDWLCQHRLPAVVAMVGFRNTVGSSASLVDWISPQPQQIAFGRGQAGFVAINNVDSTWTAKFTTSLPDGTYCDVLRGDNSTGTCTGPNYAVTTGKFSVAIPARSSLAIHVGSTSSIAPSQVYTSTSGSATKRVASHLSVLMWAFFHCQTARACPINLSPM</sequence>
<keyword evidence="6 11" id="KW-0378">Hydrolase</keyword>
<evidence type="ECO:0000256" key="9">
    <source>
        <dbReference type="ARBA" id="ARBA00023295"/>
    </source>
</evidence>
<evidence type="ECO:0000313" key="15">
    <source>
        <dbReference type="Proteomes" id="UP000310158"/>
    </source>
</evidence>
<dbReference type="EMBL" id="SGPL01000277">
    <property type="protein sequence ID" value="THH14430.1"/>
    <property type="molecule type" value="Genomic_DNA"/>
</dbReference>
<evidence type="ECO:0000256" key="6">
    <source>
        <dbReference type="ARBA" id="ARBA00022801"/>
    </source>
</evidence>
<dbReference type="Gene3D" id="3.20.20.80">
    <property type="entry name" value="Glycosidases"/>
    <property type="match status" value="1"/>
</dbReference>
<dbReference type="InterPro" id="IPR006048">
    <property type="entry name" value="A-amylase/branching_C"/>
</dbReference>
<dbReference type="SMART" id="SM00642">
    <property type="entry name" value="Aamy"/>
    <property type="match status" value="1"/>
</dbReference>